<dbReference type="EMBL" id="BK032737">
    <property type="protein sequence ID" value="DAF57690.1"/>
    <property type="molecule type" value="Genomic_DNA"/>
</dbReference>
<proteinExistence type="predicted"/>
<sequence>MRVEDLHEPYSADEIVLLDKHKKVLELYFPIFDTLLNRFFDISSLELLDEKLEVLTALSDGKTPAEIPLYDKILELYPVEDLDVDGEIETALWD</sequence>
<name>A0A8S5T4I8_9CAUD</name>
<accession>A0A8S5T4I8</accession>
<reference evidence="1" key="1">
    <citation type="journal article" date="2021" name="Proc. Natl. Acad. Sci. U.S.A.">
        <title>A Catalog of Tens of Thousands of Viruses from Human Metagenomes Reveals Hidden Associations with Chronic Diseases.</title>
        <authorList>
            <person name="Tisza M.J."/>
            <person name="Buck C.B."/>
        </authorList>
    </citation>
    <scope>NUCLEOTIDE SEQUENCE</scope>
    <source>
        <strain evidence="1">CtedO8</strain>
    </source>
</reference>
<protein>
    <submittedName>
        <fullName evidence="1">Uncharacterized protein</fullName>
    </submittedName>
</protein>
<organism evidence="1">
    <name type="scientific">Siphoviridae sp. ctedO8</name>
    <dbReference type="NCBI Taxonomy" id="2827907"/>
    <lineage>
        <taxon>Viruses</taxon>
        <taxon>Duplodnaviria</taxon>
        <taxon>Heunggongvirae</taxon>
        <taxon>Uroviricota</taxon>
        <taxon>Caudoviricetes</taxon>
    </lineage>
</organism>
<evidence type="ECO:0000313" key="1">
    <source>
        <dbReference type="EMBL" id="DAF57690.1"/>
    </source>
</evidence>